<comment type="caution">
    <text evidence="12">The sequence shown here is derived from an EMBL/GenBank/DDBJ whole genome shotgun (WGS) entry which is preliminary data.</text>
</comment>
<evidence type="ECO:0000256" key="4">
    <source>
        <dbReference type="ARBA" id="ARBA00023123"/>
    </source>
</evidence>
<dbReference type="GO" id="GO:0051015">
    <property type="term" value="F:actin filament binding"/>
    <property type="evidence" value="ECO:0007669"/>
    <property type="project" value="TreeGrafter"/>
</dbReference>
<dbReference type="InterPro" id="IPR004009">
    <property type="entry name" value="SH3_Myosin"/>
</dbReference>
<dbReference type="Proteomes" id="UP000241890">
    <property type="component" value="Unassembled WGS sequence"/>
</dbReference>
<dbReference type="InterPro" id="IPR027417">
    <property type="entry name" value="P-loop_NTPase"/>
</dbReference>
<reference evidence="12 13" key="1">
    <citation type="submission" date="2017-12" db="EMBL/GenBank/DDBJ databases">
        <title>Sequencing, de novo assembly and annotation of complete genome of a new Thraustochytrid species, strain FCC1311.</title>
        <authorList>
            <person name="Sedici K."/>
            <person name="Godart F."/>
            <person name="Aiese Cigliano R."/>
            <person name="Sanseverino W."/>
            <person name="Barakat M."/>
            <person name="Ortet P."/>
            <person name="Marechal E."/>
            <person name="Cagnac O."/>
            <person name="Amato A."/>
        </authorList>
    </citation>
    <scope>NUCLEOTIDE SEQUENCE [LARGE SCALE GENOMIC DNA]</scope>
</reference>
<evidence type="ECO:0000313" key="13">
    <source>
        <dbReference type="Proteomes" id="UP000241890"/>
    </source>
</evidence>
<dbReference type="GO" id="GO:0005524">
    <property type="term" value="F:ATP binding"/>
    <property type="evidence" value="ECO:0007669"/>
    <property type="project" value="UniProtKB-UniRule"/>
</dbReference>
<dbReference type="OrthoDB" id="6108017at2759"/>
<dbReference type="PANTHER" id="PTHR13140:SF845">
    <property type="entry name" value="MYOSIN-LIKE PROTEIN"/>
    <property type="match status" value="1"/>
</dbReference>
<evidence type="ECO:0000256" key="7">
    <source>
        <dbReference type="PROSITE-ProRule" id="PRU00782"/>
    </source>
</evidence>
<dbReference type="InterPro" id="IPR001609">
    <property type="entry name" value="Myosin_head_motor_dom-like"/>
</dbReference>
<protein>
    <submittedName>
        <fullName evidence="12">Myosin-6</fullName>
    </submittedName>
</protein>
<dbReference type="Gene3D" id="1.10.10.820">
    <property type="match status" value="1"/>
</dbReference>
<feature type="compositionally biased region" description="Acidic residues" evidence="8">
    <location>
        <begin position="1113"/>
        <end position="1140"/>
    </location>
</feature>
<feature type="compositionally biased region" description="Basic residues" evidence="8">
    <location>
        <begin position="1235"/>
        <end position="1251"/>
    </location>
</feature>
<evidence type="ECO:0000259" key="10">
    <source>
        <dbReference type="PROSITE" id="PS51456"/>
    </source>
</evidence>
<organism evidence="12 13">
    <name type="scientific">Hondaea fermentalgiana</name>
    <dbReference type="NCBI Taxonomy" id="2315210"/>
    <lineage>
        <taxon>Eukaryota</taxon>
        <taxon>Sar</taxon>
        <taxon>Stramenopiles</taxon>
        <taxon>Bigyra</taxon>
        <taxon>Labyrinthulomycetes</taxon>
        <taxon>Thraustochytrida</taxon>
        <taxon>Thraustochytriidae</taxon>
        <taxon>Hondaea</taxon>
    </lineage>
</organism>
<dbReference type="GO" id="GO:0000146">
    <property type="term" value="F:microfilament motor activity"/>
    <property type="evidence" value="ECO:0007669"/>
    <property type="project" value="TreeGrafter"/>
</dbReference>
<keyword evidence="9" id="KW-0472">Membrane</keyword>
<evidence type="ECO:0000313" key="12">
    <source>
        <dbReference type="EMBL" id="GBG32956.1"/>
    </source>
</evidence>
<dbReference type="SMART" id="SM00242">
    <property type="entry name" value="MYSc"/>
    <property type="match status" value="1"/>
</dbReference>
<keyword evidence="6 7" id="KW-0009">Actin-binding</keyword>
<dbReference type="GO" id="GO:0005737">
    <property type="term" value="C:cytoplasm"/>
    <property type="evidence" value="ECO:0007669"/>
    <property type="project" value="TreeGrafter"/>
</dbReference>
<evidence type="ECO:0000256" key="2">
    <source>
        <dbReference type="ARBA" id="ARBA00022840"/>
    </source>
</evidence>
<dbReference type="SMART" id="SM00015">
    <property type="entry name" value="IQ"/>
    <property type="match status" value="3"/>
</dbReference>
<dbReference type="CDD" id="cd00124">
    <property type="entry name" value="MYSc"/>
    <property type="match status" value="1"/>
</dbReference>
<keyword evidence="9" id="KW-0812">Transmembrane</keyword>
<dbReference type="Pfam" id="PF00612">
    <property type="entry name" value="IQ"/>
    <property type="match status" value="2"/>
</dbReference>
<dbReference type="PANTHER" id="PTHR13140">
    <property type="entry name" value="MYOSIN"/>
    <property type="match status" value="1"/>
</dbReference>
<feature type="region of interest" description="Actin-binding" evidence="7">
    <location>
        <begin position="728"/>
        <end position="750"/>
    </location>
</feature>
<feature type="domain" description="Myosin motor" evidence="10">
    <location>
        <begin position="66"/>
        <end position="861"/>
    </location>
</feature>
<evidence type="ECO:0000256" key="3">
    <source>
        <dbReference type="ARBA" id="ARBA00023054"/>
    </source>
</evidence>
<name>A0A2R5GQ02_9STRA</name>
<feature type="compositionally biased region" description="Basic residues" evidence="8">
    <location>
        <begin position="1146"/>
        <end position="1156"/>
    </location>
</feature>
<dbReference type="InterPro" id="IPR036961">
    <property type="entry name" value="Kinesin_motor_dom_sf"/>
</dbReference>
<gene>
    <name evidence="12" type="ORF">FCC1311_091822</name>
</gene>
<keyword evidence="13" id="KW-1185">Reference proteome</keyword>
<evidence type="ECO:0000256" key="6">
    <source>
        <dbReference type="ARBA" id="ARBA00023203"/>
    </source>
</evidence>
<dbReference type="Pfam" id="PF00063">
    <property type="entry name" value="Myosin_head"/>
    <property type="match status" value="2"/>
</dbReference>
<accession>A0A2R5GQ02</accession>
<dbReference type="EMBL" id="BEYU01000136">
    <property type="protein sequence ID" value="GBG32956.1"/>
    <property type="molecule type" value="Genomic_DNA"/>
</dbReference>
<feature type="compositionally biased region" description="Low complexity" evidence="8">
    <location>
        <begin position="1183"/>
        <end position="1203"/>
    </location>
</feature>
<keyword evidence="4 7" id="KW-0518">Myosin</keyword>
<dbReference type="Pfam" id="PF02736">
    <property type="entry name" value="Myosin_N"/>
    <property type="match status" value="1"/>
</dbReference>
<dbReference type="GO" id="GO:0016020">
    <property type="term" value="C:membrane"/>
    <property type="evidence" value="ECO:0007669"/>
    <property type="project" value="TreeGrafter"/>
</dbReference>
<dbReference type="PROSITE" id="PS50096">
    <property type="entry name" value="IQ"/>
    <property type="match status" value="2"/>
</dbReference>
<dbReference type="GO" id="GO:0016459">
    <property type="term" value="C:myosin complex"/>
    <property type="evidence" value="ECO:0007669"/>
    <property type="project" value="UniProtKB-KW"/>
</dbReference>
<evidence type="ECO:0000256" key="8">
    <source>
        <dbReference type="SAM" id="MobiDB-lite"/>
    </source>
</evidence>
<evidence type="ECO:0000256" key="1">
    <source>
        <dbReference type="ARBA" id="ARBA00022741"/>
    </source>
</evidence>
<dbReference type="InParanoid" id="A0A2R5GQ02"/>
<evidence type="ECO:0000256" key="5">
    <source>
        <dbReference type="ARBA" id="ARBA00023175"/>
    </source>
</evidence>
<dbReference type="Gene3D" id="3.40.850.10">
    <property type="entry name" value="Kinesin motor domain"/>
    <property type="match status" value="1"/>
</dbReference>
<comment type="similarity">
    <text evidence="7">Belongs to the TRAFAC class myosin-kinesin ATPase superfamily. Myosin family.</text>
</comment>
<feature type="transmembrane region" description="Helical" evidence="9">
    <location>
        <begin position="1044"/>
        <end position="1077"/>
    </location>
</feature>
<dbReference type="SUPFAM" id="SSF52540">
    <property type="entry name" value="P-loop containing nucleoside triphosphate hydrolases"/>
    <property type="match status" value="1"/>
</dbReference>
<keyword evidence="5 7" id="KW-0505">Motor protein</keyword>
<evidence type="ECO:0000259" key="11">
    <source>
        <dbReference type="PROSITE" id="PS51844"/>
    </source>
</evidence>
<dbReference type="Gene3D" id="1.20.5.4820">
    <property type="match status" value="1"/>
</dbReference>
<sequence length="1251" mass="140759">MGRAEKDLYDEGAAVWVRDPDEAWARGVITEKLRDGSVVVKTDKRTTVTAPLDDVEFCSTSPRQEVKVDDLTQLPDLHQAALLSTLHVRFEADKIYTFSGEILIAVNPFKRIRGLYEPSSMAKYVNAGVGEVELLDPHAYRIAGAAYKAMTTYSGRNQSILVSGESGAGKTYNTKVLLSYLTVVSAGDTSRGINEFRASLKRGSRRTNVVGSSVSQRVLEANPLMEAFGNAKTLRNDNSSRFGKLIELDFDRQSARLMGAAIDVYLLEKARVVHQQEGERNYHIFYEMNAGLSREERNELSFPDLRSCRYIESSTMDRADIDDKSQWKLTNAAFDIIGFTDTERLQVLRVMSAVLHLGNISFEPHNVNGAEGSKVSRGSKDSAELCASLLGVDKDQLVAALTTRGISVGGGGFLAALSGPTESLVKQHTVTQAEEAREALAMALYERTFGWIVWRINESIGVSNKMAQKSRAARKSRAAIPISRAMMARALTTGKSAEPEYYDDHSIGVLDIFGFEVFESNGFEQLMINYTNERLQGQFNEHIFKLEAALFEAEGLDWSVIDWPDNQLTLDMIETRPIGLLSLLDETCLMGSGTDKSFVSKIYQNLTKGKFSTVIRADRNQQVRLQFEIAHFAGPVAYNSESFITKNKNELRVEAVDLLRSSDDKWLSILMPPDASAAGGGSDAQEYFSHLANQPRNQRSSLQRHRRVSPTTTRLQQKTVSSHFRTQLSVALNHINASQPHYIRCIKPNDLNVETVFDRVRVEEQLAYSGVLEVVRVARAGYPTRFALRDFADRFHVLSVSRSSKRRHSKRRSKGHKSDFRSTCEHIVKSAKLEIITDYQIGHTKVFLKPYAYTTLELLKAERVLKYVLILQRSVRVWLRTYRATKKLRAAKKIQRNVRGFLVRRKVGGFRRERRAAIAIQRIARGVLARAHVVPLIEQRIADDKKRRESAARRIKKAYRRKVLKDRLREIHEESVRQRSAVMLQSLARVIKAQKLANSMYAERVADDAARTLQGVARILAAKKTKEMLEQERIEEEEEEPNLFILYAGPLLVLFLFTQPLLMIGLAGVAVAMLAGAGMALEAEQRQTLFQQEGASYSRRARRHRRRYGDPDGFYDDDEGDDLSDEDDDFDDDAASDVSDDVGFFKRNKGNSRKLTRQLSRLTPGKEKTSRSQKSSRSRKPSRSPSSASRRPSRAAEPSPSARASRKLAPARKGISSRKLEMTAYDDFDVYFSGSKKKPSRNRIRRSGGAL</sequence>
<keyword evidence="3" id="KW-0175">Coiled coil</keyword>
<dbReference type="AlphaFoldDB" id="A0A2R5GQ02"/>
<dbReference type="PROSITE" id="PS51844">
    <property type="entry name" value="SH3_LIKE"/>
    <property type="match status" value="1"/>
</dbReference>
<dbReference type="GO" id="GO:0007015">
    <property type="term" value="P:actin filament organization"/>
    <property type="evidence" value="ECO:0007669"/>
    <property type="project" value="TreeGrafter"/>
</dbReference>
<dbReference type="PRINTS" id="PR00193">
    <property type="entry name" value="MYOSINHEAVY"/>
</dbReference>
<keyword evidence="1 7" id="KW-0547">Nucleotide-binding</keyword>
<dbReference type="Gene3D" id="1.20.120.720">
    <property type="entry name" value="Myosin VI head, motor domain, U50 subdomain"/>
    <property type="match status" value="1"/>
</dbReference>
<dbReference type="PROSITE" id="PS51456">
    <property type="entry name" value="MYOSIN_MOTOR"/>
    <property type="match status" value="1"/>
</dbReference>
<feature type="domain" description="Myosin N-terminal SH3-like" evidence="11">
    <location>
        <begin position="10"/>
        <end position="60"/>
    </location>
</feature>
<keyword evidence="2 7" id="KW-0067">ATP-binding</keyword>
<dbReference type="Gene3D" id="1.20.58.530">
    <property type="match status" value="1"/>
</dbReference>
<keyword evidence="9" id="KW-1133">Transmembrane helix</keyword>
<dbReference type="Gene3D" id="1.20.5.190">
    <property type="match status" value="1"/>
</dbReference>
<feature type="region of interest" description="Disordered" evidence="8">
    <location>
        <begin position="1094"/>
        <end position="1251"/>
    </location>
</feature>
<evidence type="ECO:0000256" key="9">
    <source>
        <dbReference type="SAM" id="Phobius"/>
    </source>
</evidence>
<feature type="binding site" evidence="7">
    <location>
        <begin position="164"/>
        <end position="171"/>
    </location>
    <ligand>
        <name>ATP</name>
        <dbReference type="ChEBI" id="CHEBI:30616"/>
    </ligand>
</feature>
<dbReference type="InterPro" id="IPR000048">
    <property type="entry name" value="IQ_motif_EF-hand-BS"/>
</dbReference>
<proteinExistence type="inferred from homology"/>